<dbReference type="InterPro" id="IPR050386">
    <property type="entry name" value="Glycosyl_hydrolase_5"/>
</dbReference>
<protein>
    <submittedName>
        <fullName evidence="7">Putative glycoside hydrolase family 5</fullName>
    </submittedName>
</protein>
<keyword evidence="3 4" id="KW-0326">Glycosidase</keyword>
<feature type="domain" description="Glycoside hydrolase family 5" evidence="6">
    <location>
        <begin position="66"/>
        <end position="349"/>
    </location>
</feature>
<feature type="signal peptide" evidence="5">
    <location>
        <begin position="1"/>
        <end position="19"/>
    </location>
</feature>
<dbReference type="InterPro" id="IPR018087">
    <property type="entry name" value="Glyco_hydro_5_CS"/>
</dbReference>
<evidence type="ECO:0000256" key="2">
    <source>
        <dbReference type="ARBA" id="ARBA00022801"/>
    </source>
</evidence>
<gene>
    <name evidence="7" type="ordered locus">TREAZ_2513</name>
</gene>
<dbReference type="InParanoid" id="F5YF51"/>
<keyword evidence="1 5" id="KW-0732">Signal</keyword>
<evidence type="ECO:0000313" key="7">
    <source>
        <dbReference type="EMBL" id="AEF82447.1"/>
    </source>
</evidence>
<dbReference type="GO" id="GO:0005576">
    <property type="term" value="C:extracellular region"/>
    <property type="evidence" value="ECO:0007669"/>
    <property type="project" value="TreeGrafter"/>
</dbReference>
<accession>F5YF51</accession>
<dbReference type="Gene3D" id="3.20.20.80">
    <property type="entry name" value="Glycosidases"/>
    <property type="match status" value="1"/>
</dbReference>
<dbReference type="STRING" id="545695.TREAZ_2513"/>
<dbReference type="SUPFAM" id="SSF51445">
    <property type="entry name" value="(Trans)glycosidases"/>
    <property type="match status" value="1"/>
</dbReference>
<dbReference type="InterPro" id="IPR001547">
    <property type="entry name" value="Glyco_hydro_5"/>
</dbReference>
<evidence type="ECO:0000313" key="8">
    <source>
        <dbReference type="Proteomes" id="UP000009222"/>
    </source>
</evidence>
<dbReference type="AlphaFoldDB" id="F5YF51"/>
<evidence type="ECO:0000256" key="1">
    <source>
        <dbReference type="ARBA" id="ARBA00022729"/>
    </source>
</evidence>
<dbReference type="Proteomes" id="UP000009222">
    <property type="component" value="Chromosome"/>
</dbReference>
<dbReference type="EMBL" id="CP001841">
    <property type="protein sequence ID" value="AEF82447.1"/>
    <property type="molecule type" value="Genomic_DNA"/>
</dbReference>
<dbReference type="GO" id="GO:0009986">
    <property type="term" value="C:cell surface"/>
    <property type="evidence" value="ECO:0007669"/>
    <property type="project" value="TreeGrafter"/>
</dbReference>
<dbReference type="eggNOG" id="COG2730">
    <property type="taxonomic scope" value="Bacteria"/>
</dbReference>
<dbReference type="PROSITE" id="PS00659">
    <property type="entry name" value="GLYCOSYL_HYDROL_F5"/>
    <property type="match status" value="1"/>
</dbReference>
<sequence length="562" mass="63332">MPAAIVMFCIHFLILVSCAGGSAVNQKAGKQENLESAISDFSKGTNLASWFQQVDSAHSIPFGRFSEADFKNFKALGINIIRLPIQFSSMAGPDYIVDPLLFDLLDQAVDWAERYKIYIILDNHSSDGSNGPTADAIDAFLVPLWAQIADHYKNRSQFILYEILNEPYGISAEAWGLAQGKAIEAIRQKDKTHTIIVGGNEWNSIWALENLPIYNDKNLLYTFHFYDPHIFTHQGADWGDPPLLTNLEGLPFPASAHSIPALPPDLKGTAVEEDYKKYARLADPASLAETLDRAVQFSASRGGVPLFCGEFGVKIGSCLPEDRLRWYKTVAKLLAERSIAWANWDYNTNFGLFNTEKGGNINSDLDIEIASALGFTAPAQHPIEKIKNNFIVYEDYTGQDVGINHWDQSVLDLYNKEAAEGKYAVSWSKISTYSEFSFNLSPEIDWEYLTSQGYALEFKARTNKTAAFDVQLIRYENAVSVPWRMRFSINKTNLPPDNQWHTIYIPLKEMKEQGAWINKTSEWRDPKGLFAWDNIERLAFQAESELPGCIIYFDSIKIIGDH</sequence>
<name>F5YF51_LEAAZ</name>
<dbReference type="Gene3D" id="2.60.120.430">
    <property type="entry name" value="Galactose-binding lectin"/>
    <property type="match status" value="1"/>
</dbReference>
<dbReference type="KEGG" id="taz:TREAZ_2513"/>
<feature type="chain" id="PRO_5003335159" evidence="5">
    <location>
        <begin position="20"/>
        <end position="562"/>
    </location>
</feature>
<dbReference type="GO" id="GO:0009251">
    <property type="term" value="P:glucan catabolic process"/>
    <property type="evidence" value="ECO:0007669"/>
    <property type="project" value="TreeGrafter"/>
</dbReference>
<evidence type="ECO:0000259" key="6">
    <source>
        <dbReference type="Pfam" id="PF00150"/>
    </source>
</evidence>
<comment type="similarity">
    <text evidence="4">Belongs to the glycosyl hydrolase 5 (cellulase A) family.</text>
</comment>
<organism evidence="7 8">
    <name type="scientific">Leadbettera azotonutricia (strain ATCC BAA-888 / DSM 13862 / ZAS-9)</name>
    <name type="common">Treponema azotonutricium</name>
    <dbReference type="NCBI Taxonomy" id="545695"/>
    <lineage>
        <taxon>Bacteria</taxon>
        <taxon>Pseudomonadati</taxon>
        <taxon>Spirochaetota</taxon>
        <taxon>Spirochaetia</taxon>
        <taxon>Spirochaetales</taxon>
        <taxon>Breznakiellaceae</taxon>
        <taxon>Leadbettera</taxon>
    </lineage>
</organism>
<dbReference type="HOGENOM" id="CLU_484782_0_0_12"/>
<evidence type="ECO:0000256" key="4">
    <source>
        <dbReference type="RuleBase" id="RU361153"/>
    </source>
</evidence>
<dbReference type="InterPro" id="IPR017853">
    <property type="entry name" value="GH"/>
</dbReference>
<evidence type="ECO:0000256" key="3">
    <source>
        <dbReference type="ARBA" id="ARBA00023295"/>
    </source>
</evidence>
<dbReference type="Pfam" id="PF00150">
    <property type="entry name" value="Cellulase"/>
    <property type="match status" value="1"/>
</dbReference>
<dbReference type="PANTHER" id="PTHR31297:SF17">
    <property type="entry name" value="ENDOGLUCANASE"/>
    <property type="match status" value="1"/>
</dbReference>
<reference evidence="7 8" key="2">
    <citation type="journal article" date="2011" name="ISME J.">
        <title>RNA-seq reveals cooperative metabolic interactions between two termite-gut spirochete species in co-culture.</title>
        <authorList>
            <person name="Rosenthal A.Z."/>
            <person name="Matson E.G."/>
            <person name="Eldar A."/>
            <person name="Leadbetter J.R."/>
        </authorList>
    </citation>
    <scope>NUCLEOTIDE SEQUENCE [LARGE SCALE GENOMIC DNA]</scope>
    <source>
        <strain evidence="8">ATCC BAA-888 / DSM 13862 / ZAS-9</strain>
    </source>
</reference>
<keyword evidence="8" id="KW-1185">Reference proteome</keyword>
<proteinExistence type="inferred from homology"/>
<keyword evidence="2 4" id="KW-0378">Hydrolase</keyword>
<dbReference type="PANTHER" id="PTHR31297">
    <property type="entry name" value="GLUCAN ENDO-1,6-BETA-GLUCOSIDASE B"/>
    <property type="match status" value="1"/>
</dbReference>
<evidence type="ECO:0000256" key="5">
    <source>
        <dbReference type="SAM" id="SignalP"/>
    </source>
</evidence>
<reference evidence="8" key="1">
    <citation type="submission" date="2009-12" db="EMBL/GenBank/DDBJ databases">
        <title>Complete sequence of Treponema azotonutricium strain ZAS-9.</title>
        <authorList>
            <person name="Tetu S.G."/>
            <person name="Matson E."/>
            <person name="Ren Q."/>
            <person name="Seshadri R."/>
            <person name="Elbourne L."/>
            <person name="Hassan K.A."/>
            <person name="Durkin A."/>
            <person name="Radune D."/>
            <person name="Mohamoud Y."/>
            <person name="Shay R."/>
            <person name="Jin S."/>
            <person name="Zhang X."/>
            <person name="Lucey K."/>
            <person name="Ballor N.R."/>
            <person name="Ottesen E."/>
            <person name="Rosenthal R."/>
            <person name="Allen A."/>
            <person name="Leadbetter J.R."/>
            <person name="Paulsen I.T."/>
        </authorList>
    </citation>
    <scope>NUCLEOTIDE SEQUENCE [LARGE SCALE GENOMIC DNA]</scope>
    <source>
        <strain evidence="8">ATCC BAA-888 / DSM 13862 / ZAS-9</strain>
    </source>
</reference>
<dbReference type="GO" id="GO:0008422">
    <property type="term" value="F:beta-glucosidase activity"/>
    <property type="evidence" value="ECO:0007669"/>
    <property type="project" value="TreeGrafter"/>
</dbReference>